<dbReference type="Pfam" id="PF00528">
    <property type="entry name" value="BPD_transp_1"/>
    <property type="match status" value="1"/>
</dbReference>
<evidence type="ECO:0000256" key="8">
    <source>
        <dbReference type="ARBA" id="ARBA00023136"/>
    </source>
</evidence>
<reference evidence="11" key="1">
    <citation type="journal article" date="2015" name="PeerJ">
        <title>First genomic representation of candidate bacterial phylum KSB3 points to enhanced environmental sensing as a trigger of wastewater bulking.</title>
        <authorList>
            <person name="Sekiguchi Y."/>
            <person name="Ohashi A."/>
            <person name="Parks D.H."/>
            <person name="Yamauchi T."/>
            <person name="Tyson G.W."/>
            <person name="Hugenholtz P."/>
        </authorList>
    </citation>
    <scope>NUCLEOTIDE SEQUENCE [LARGE SCALE GENOMIC DNA]</scope>
</reference>
<sequence length="251" mass="28332">MEQYINILKFLITKGVTVTLQITAVAYVISLVVGLLIGLARTAKHPVLRGCARVYVEFIRAIPLLVQLIYIYFVIQPLFRDALESMMMSDFFLFKLNLFGLSVNALMQSLLDLFDRSALFVSGVLTLVICFAAYMAEIFRAGIQSIDYGQVEAALSSGLTMAQTMRHVVLPQAIRRVVPPLGNEFVAMLKDSSIISIIGLRELTRAGREIVSSTFLTFEVWTMVAILYFLITSSFSFVLNRLEQRFKYDKR</sequence>
<dbReference type="PANTHER" id="PTHR30614:SF20">
    <property type="entry name" value="GLUTAMINE TRANSPORT SYSTEM PERMEASE PROTEIN GLNP"/>
    <property type="match status" value="1"/>
</dbReference>
<evidence type="ECO:0000256" key="4">
    <source>
        <dbReference type="ARBA" id="ARBA00022475"/>
    </source>
</evidence>
<dbReference type="GO" id="GO:0043190">
    <property type="term" value="C:ATP-binding cassette (ABC) transporter complex"/>
    <property type="evidence" value="ECO:0007669"/>
    <property type="project" value="InterPro"/>
</dbReference>
<protein>
    <submittedName>
        <fullName evidence="11">Polar amino acid ABC transporter, inner membrane subunit</fullName>
    </submittedName>
</protein>
<evidence type="ECO:0000313" key="11">
    <source>
        <dbReference type="EMBL" id="GAK56022.1"/>
    </source>
</evidence>
<keyword evidence="5 9" id="KW-0812">Transmembrane</keyword>
<evidence type="ECO:0000256" key="2">
    <source>
        <dbReference type="ARBA" id="ARBA00010072"/>
    </source>
</evidence>
<evidence type="ECO:0000256" key="9">
    <source>
        <dbReference type="RuleBase" id="RU363032"/>
    </source>
</evidence>
<proteinExistence type="inferred from homology"/>
<keyword evidence="8 9" id="KW-0472">Membrane</keyword>
<dbReference type="EMBL" id="DF820464">
    <property type="protein sequence ID" value="GAK56022.1"/>
    <property type="molecule type" value="Genomic_DNA"/>
</dbReference>
<feature type="domain" description="ABC transmembrane type-1" evidence="10">
    <location>
        <begin position="16"/>
        <end position="239"/>
    </location>
</feature>
<dbReference type="Proteomes" id="UP000030661">
    <property type="component" value="Unassembled WGS sequence"/>
</dbReference>
<dbReference type="STRING" id="1499967.U27_02984"/>
<evidence type="ECO:0000256" key="7">
    <source>
        <dbReference type="ARBA" id="ARBA00022989"/>
    </source>
</evidence>
<evidence type="ECO:0000256" key="1">
    <source>
        <dbReference type="ARBA" id="ARBA00004651"/>
    </source>
</evidence>
<evidence type="ECO:0000256" key="3">
    <source>
        <dbReference type="ARBA" id="ARBA00022448"/>
    </source>
</evidence>
<accession>A0A081BUL7</accession>
<keyword evidence="6" id="KW-0029">Amino-acid transport</keyword>
<feature type="transmembrane region" description="Helical" evidence="9">
    <location>
        <begin position="220"/>
        <end position="242"/>
    </location>
</feature>
<feature type="transmembrane region" description="Helical" evidence="9">
    <location>
        <begin position="20"/>
        <end position="40"/>
    </location>
</feature>
<feature type="transmembrane region" description="Helical" evidence="9">
    <location>
        <begin position="91"/>
        <end position="111"/>
    </location>
</feature>
<keyword evidence="7 9" id="KW-1133">Transmembrane helix</keyword>
<dbReference type="GO" id="GO:0006865">
    <property type="term" value="P:amino acid transport"/>
    <property type="evidence" value="ECO:0007669"/>
    <property type="project" value="UniProtKB-KW"/>
</dbReference>
<dbReference type="AlphaFoldDB" id="A0A081BUL7"/>
<gene>
    <name evidence="11" type="ORF">U27_02984</name>
</gene>
<evidence type="ECO:0000259" key="10">
    <source>
        <dbReference type="PROSITE" id="PS50928"/>
    </source>
</evidence>
<dbReference type="PROSITE" id="PS50928">
    <property type="entry name" value="ABC_TM1"/>
    <property type="match status" value="1"/>
</dbReference>
<dbReference type="GO" id="GO:0022857">
    <property type="term" value="F:transmembrane transporter activity"/>
    <property type="evidence" value="ECO:0007669"/>
    <property type="project" value="InterPro"/>
</dbReference>
<dbReference type="NCBIfam" id="TIGR01726">
    <property type="entry name" value="HEQRo_perm_3TM"/>
    <property type="match status" value="1"/>
</dbReference>
<dbReference type="InterPro" id="IPR035906">
    <property type="entry name" value="MetI-like_sf"/>
</dbReference>
<dbReference type="InterPro" id="IPR000515">
    <property type="entry name" value="MetI-like"/>
</dbReference>
<dbReference type="eggNOG" id="COG0765">
    <property type="taxonomic scope" value="Bacteria"/>
</dbReference>
<feature type="transmembrane region" description="Helical" evidence="9">
    <location>
        <begin position="61"/>
        <end position="79"/>
    </location>
</feature>
<dbReference type="SUPFAM" id="SSF161098">
    <property type="entry name" value="MetI-like"/>
    <property type="match status" value="1"/>
</dbReference>
<organism evidence="11">
    <name type="scientific">Vecturithrix granuli</name>
    <dbReference type="NCBI Taxonomy" id="1499967"/>
    <lineage>
        <taxon>Bacteria</taxon>
        <taxon>Candidatus Moduliflexota</taxon>
        <taxon>Candidatus Vecturitrichia</taxon>
        <taxon>Candidatus Vecturitrichales</taxon>
        <taxon>Candidatus Vecturitrichaceae</taxon>
        <taxon>Candidatus Vecturithrix</taxon>
    </lineage>
</organism>
<keyword evidence="3 9" id="KW-0813">Transport</keyword>
<evidence type="ECO:0000256" key="5">
    <source>
        <dbReference type="ARBA" id="ARBA00022692"/>
    </source>
</evidence>
<keyword evidence="12" id="KW-1185">Reference proteome</keyword>
<comment type="similarity">
    <text evidence="2">Belongs to the binding-protein-dependent transport system permease family. HisMQ subfamily.</text>
</comment>
<dbReference type="InterPro" id="IPR043429">
    <property type="entry name" value="ArtM/GltK/GlnP/TcyL/YhdX-like"/>
</dbReference>
<dbReference type="PANTHER" id="PTHR30614">
    <property type="entry name" value="MEMBRANE COMPONENT OF AMINO ACID ABC TRANSPORTER"/>
    <property type="match status" value="1"/>
</dbReference>
<dbReference type="CDD" id="cd06261">
    <property type="entry name" value="TM_PBP2"/>
    <property type="match status" value="1"/>
</dbReference>
<comment type="subcellular location">
    <subcellularLocation>
        <location evidence="1 9">Cell membrane</location>
        <topology evidence="1 9">Multi-pass membrane protein</topology>
    </subcellularLocation>
</comment>
<dbReference type="HOGENOM" id="CLU_019602_1_1_0"/>
<keyword evidence="4" id="KW-1003">Cell membrane</keyword>
<dbReference type="Gene3D" id="1.10.3720.10">
    <property type="entry name" value="MetI-like"/>
    <property type="match status" value="1"/>
</dbReference>
<feature type="transmembrane region" description="Helical" evidence="9">
    <location>
        <begin position="118"/>
        <end position="136"/>
    </location>
</feature>
<dbReference type="InterPro" id="IPR010065">
    <property type="entry name" value="AA_ABC_transptr_permease_3TM"/>
</dbReference>
<evidence type="ECO:0000313" key="12">
    <source>
        <dbReference type="Proteomes" id="UP000030661"/>
    </source>
</evidence>
<evidence type="ECO:0000256" key="6">
    <source>
        <dbReference type="ARBA" id="ARBA00022970"/>
    </source>
</evidence>
<name>A0A081BUL7_VECG1</name>